<dbReference type="OrthoDB" id="6864294at2"/>
<organism evidence="2 3">
    <name type="scientific">Pseudomonas syringae</name>
    <dbReference type="NCBI Taxonomy" id="317"/>
    <lineage>
        <taxon>Bacteria</taxon>
        <taxon>Pseudomonadati</taxon>
        <taxon>Pseudomonadota</taxon>
        <taxon>Gammaproteobacteria</taxon>
        <taxon>Pseudomonadales</taxon>
        <taxon>Pseudomonadaceae</taxon>
        <taxon>Pseudomonas</taxon>
    </lineage>
</organism>
<keyword evidence="1" id="KW-0812">Transmembrane</keyword>
<evidence type="ECO:0000313" key="3">
    <source>
        <dbReference type="Proteomes" id="UP000195128"/>
    </source>
</evidence>
<reference evidence="2 3" key="1">
    <citation type="submission" date="2017-01" db="EMBL/GenBank/DDBJ databases">
        <authorList>
            <person name="Mah S.A."/>
            <person name="Swanson W.J."/>
            <person name="Moy G.W."/>
            <person name="Vacquier V.D."/>
        </authorList>
    </citation>
    <scope>NUCLEOTIDE SEQUENCE [LARGE SCALE GENOMIC DNA]</scope>
    <source>
        <strain evidence="2">PDD-32b-74</strain>
    </source>
</reference>
<accession>A0A244EKL2</accession>
<dbReference type="EMBL" id="MTSA01000040">
    <property type="protein sequence ID" value="OUM04564.1"/>
    <property type="molecule type" value="Genomic_DNA"/>
</dbReference>
<keyword evidence="1" id="KW-0472">Membrane</keyword>
<feature type="transmembrane region" description="Helical" evidence="1">
    <location>
        <begin position="125"/>
        <end position="146"/>
    </location>
</feature>
<sequence>MILILIVGMLAFSSGYLVSLEDRLQRDKRFYPFDVFNNFKASPKARKKWAYVGMFIFVLAGVSYLLEPEVVYSSGDQVKGVGGLILLWSFMFYGYCRELEFKKRGASPPTLQCLDYVEEGEWYSLAFKGFLATCKILAVFAFMYLIKRI</sequence>
<dbReference type="AlphaFoldDB" id="A0A244EKL2"/>
<comment type="caution">
    <text evidence="2">The sequence shown here is derived from an EMBL/GenBank/DDBJ whole genome shotgun (WGS) entry which is preliminary data.</text>
</comment>
<dbReference type="Proteomes" id="UP000195128">
    <property type="component" value="Unassembled WGS sequence"/>
</dbReference>
<proteinExistence type="predicted"/>
<evidence type="ECO:0000313" key="2">
    <source>
        <dbReference type="EMBL" id="OUM04564.1"/>
    </source>
</evidence>
<feature type="transmembrane region" description="Helical" evidence="1">
    <location>
        <begin position="49"/>
        <end position="66"/>
    </location>
</feature>
<protein>
    <submittedName>
        <fullName evidence="2">Uncharacterized protein</fullName>
    </submittedName>
</protein>
<keyword evidence="1" id="KW-1133">Transmembrane helix</keyword>
<gene>
    <name evidence="2" type="ORF">BW686_25930</name>
</gene>
<name>A0A244EKL2_PSESX</name>
<evidence type="ECO:0000256" key="1">
    <source>
        <dbReference type="SAM" id="Phobius"/>
    </source>
</evidence>
<dbReference type="RefSeq" id="WP_084921035.1">
    <property type="nucleotide sequence ID" value="NZ_MTSA01000040.1"/>
</dbReference>